<comment type="caution">
    <text evidence="2">The sequence shown here is derived from an EMBL/GenBank/DDBJ whole genome shotgun (WGS) entry which is preliminary data.</text>
</comment>
<evidence type="ECO:0000313" key="2">
    <source>
        <dbReference type="EMBL" id="KAB0285509.1"/>
    </source>
</evidence>
<evidence type="ECO:0000313" key="3">
    <source>
        <dbReference type="Proteomes" id="UP000326789"/>
    </source>
</evidence>
<name>A0A5N3QTM0_9VIBR</name>
<dbReference type="RefSeq" id="WP_150873208.1">
    <property type="nucleotide sequence ID" value="NZ_VWSE01000010.1"/>
</dbReference>
<dbReference type="GO" id="GO:0003700">
    <property type="term" value="F:DNA-binding transcription factor activity"/>
    <property type="evidence" value="ECO:0007669"/>
    <property type="project" value="InterPro"/>
</dbReference>
<dbReference type="InterPro" id="IPR036390">
    <property type="entry name" value="WH_DNA-bd_sf"/>
</dbReference>
<dbReference type="EMBL" id="VWSE01000010">
    <property type="protein sequence ID" value="KAB0285509.1"/>
    <property type="molecule type" value="Genomic_DNA"/>
</dbReference>
<protein>
    <submittedName>
        <fullName evidence="2">LysR family transcriptional regulator</fullName>
    </submittedName>
</protein>
<dbReference type="Pfam" id="PF00126">
    <property type="entry name" value="HTH_1"/>
    <property type="match status" value="1"/>
</dbReference>
<feature type="domain" description="HTH lysR-type" evidence="1">
    <location>
        <begin position="6"/>
        <end position="43"/>
    </location>
</feature>
<proteinExistence type="predicted"/>
<dbReference type="SUPFAM" id="SSF46785">
    <property type="entry name" value="Winged helix' DNA-binding domain"/>
    <property type="match status" value="1"/>
</dbReference>
<evidence type="ECO:0000259" key="1">
    <source>
        <dbReference type="PROSITE" id="PS50931"/>
    </source>
</evidence>
<organism evidence="2 3">
    <name type="scientific">Vibrio fortis</name>
    <dbReference type="NCBI Taxonomy" id="212667"/>
    <lineage>
        <taxon>Bacteria</taxon>
        <taxon>Pseudomonadati</taxon>
        <taxon>Pseudomonadota</taxon>
        <taxon>Gammaproteobacteria</taxon>
        <taxon>Vibrionales</taxon>
        <taxon>Vibrionaceae</taxon>
        <taxon>Vibrio</taxon>
    </lineage>
</organism>
<gene>
    <name evidence="2" type="ORF">F2P58_23660</name>
</gene>
<dbReference type="AlphaFoldDB" id="A0A5N3QTM0"/>
<dbReference type="InterPro" id="IPR036388">
    <property type="entry name" value="WH-like_DNA-bd_sf"/>
</dbReference>
<dbReference type="Gene3D" id="1.10.10.10">
    <property type="entry name" value="Winged helix-like DNA-binding domain superfamily/Winged helix DNA-binding domain"/>
    <property type="match status" value="1"/>
</dbReference>
<dbReference type="InterPro" id="IPR000847">
    <property type="entry name" value="LysR_HTH_N"/>
</dbReference>
<accession>A0A5N3QTM0</accession>
<dbReference type="PROSITE" id="PS50931">
    <property type="entry name" value="HTH_LYSR"/>
    <property type="match status" value="1"/>
</dbReference>
<sequence>MSETNLDLKLLMVFVDVVDAGSFTAAANLRDTDVAYISRQIKS</sequence>
<reference evidence="2 3" key="1">
    <citation type="submission" date="2019-09" db="EMBL/GenBank/DDBJ databases">
        <title>Whole genome sequence of Vibrio fortis.</title>
        <authorList>
            <person name="Das S.K."/>
        </authorList>
    </citation>
    <scope>NUCLEOTIDE SEQUENCE [LARGE SCALE GENOMIC DNA]</scope>
    <source>
        <strain evidence="2 3">AN60</strain>
    </source>
</reference>
<dbReference type="Proteomes" id="UP000326789">
    <property type="component" value="Unassembled WGS sequence"/>
</dbReference>